<dbReference type="AlphaFoldDB" id="F9Z624"/>
<dbReference type="Proteomes" id="UP000006657">
    <property type="component" value="Chromosome"/>
</dbReference>
<sequence length="65" mass="7454">MKLIIIFKIDIPLIVNDLNIIKKQFSICIQANTAVNCFVGNIHIIEFCQYIYPIFINRIASTIPS</sequence>
<gene>
    <name evidence="1" type="ordered locus">Odosp_0518</name>
</gene>
<reference evidence="1 2" key="1">
    <citation type="journal article" date="2011" name="Stand. Genomic Sci.">
        <title>Complete genome sequence of Odoribacter splanchnicus type strain (1651/6).</title>
        <authorList>
            <consortium name="US DOE Joint Genome Institute (JGI-PGF)"/>
            <person name="Goker M."/>
            <person name="Gronow S."/>
            <person name="Zeytun A."/>
            <person name="Nolan M."/>
            <person name="Lucas S."/>
            <person name="Lapidus A."/>
            <person name="Hammon N."/>
            <person name="Deshpande S."/>
            <person name="Cheng J.F."/>
            <person name="Pitluck S."/>
            <person name="Liolios K."/>
            <person name="Pagani I."/>
            <person name="Ivanova N."/>
            <person name="Mavromatis K."/>
            <person name="Ovchinikova G."/>
            <person name="Pati A."/>
            <person name="Tapia R."/>
            <person name="Han C."/>
            <person name="Goodwin L."/>
            <person name="Chen A."/>
            <person name="Palaniappan K."/>
            <person name="Land M."/>
            <person name="Hauser L."/>
            <person name="Jeffries C.D."/>
            <person name="Brambilla E.M."/>
            <person name="Rohde M."/>
            <person name="Detter J.C."/>
            <person name="Woyke T."/>
            <person name="Bristow J."/>
            <person name="Markowitz V."/>
            <person name="Hugenholtz P."/>
            <person name="Eisen J.A."/>
            <person name="Kyrpides N.C."/>
            <person name="Klenk H.P."/>
        </authorList>
    </citation>
    <scope>NUCLEOTIDE SEQUENCE [LARGE SCALE GENOMIC DNA]</scope>
    <source>
        <strain evidence="2">ATCC 29572 / DSM 20712 / JCM 15291 / NCTC 10825 / 1651/6</strain>
    </source>
</reference>
<organism evidence="1 2">
    <name type="scientific">Odoribacter splanchnicus (strain ATCC 29572 / DSM 20712 / CIP 104287 / JCM 15291 / NCTC 10825 / 1651/6)</name>
    <name type="common">Bacteroides splanchnicus</name>
    <dbReference type="NCBI Taxonomy" id="709991"/>
    <lineage>
        <taxon>Bacteria</taxon>
        <taxon>Pseudomonadati</taxon>
        <taxon>Bacteroidota</taxon>
        <taxon>Bacteroidia</taxon>
        <taxon>Bacteroidales</taxon>
        <taxon>Odoribacteraceae</taxon>
        <taxon>Odoribacter</taxon>
    </lineage>
</organism>
<dbReference type="PaxDb" id="709991-Odosp_0518"/>
<dbReference type="KEGG" id="osp:Odosp_0518"/>
<accession>F9Z624</accession>
<evidence type="ECO:0000313" key="1">
    <source>
        <dbReference type="EMBL" id="ADY31603.1"/>
    </source>
</evidence>
<evidence type="ECO:0000313" key="2">
    <source>
        <dbReference type="Proteomes" id="UP000006657"/>
    </source>
</evidence>
<dbReference type="EMBL" id="CP002544">
    <property type="protein sequence ID" value="ADY31603.1"/>
    <property type="molecule type" value="Genomic_DNA"/>
</dbReference>
<name>F9Z624_ODOSD</name>
<protein>
    <submittedName>
        <fullName evidence="1">Uncharacterized protein</fullName>
    </submittedName>
</protein>
<keyword evidence="2" id="KW-1185">Reference proteome</keyword>
<dbReference type="HOGENOM" id="CLU_2845505_0_0_10"/>
<proteinExistence type="predicted"/>